<dbReference type="SUPFAM" id="SSF48695">
    <property type="entry name" value="Multiheme cytochromes"/>
    <property type="match status" value="1"/>
</dbReference>
<dbReference type="InterPro" id="IPR029617">
    <property type="entry name" value="Snt2"/>
</dbReference>
<accession>A0AAF0DPA0</accession>
<dbReference type="InterPro" id="IPR019787">
    <property type="entry name" value="Znf_PHD-finger"/>
</dbReference>
<dbReference type="CDD" id="cd15497">
    <property type="entry name" value="PHD1_Snt2p_like"/>
    <property type="match status" value="1"/>
</dbReference>
<dbReference type="SMART" id="SM00249">
    <property type="entry name" value="PHD"/>
    <property type="match status" value="3"/>
</dbReference>
<keyword evidence="3" id="KW-0862">Zinc</keyword>
<sequence>MVVSSAKAKPHLTLRSGMQVGINDFVYIALPWAVGMGEPYVVARVMDFVALADEGGVGQQVRANIFLRMRDLTHRANNDSRLLVATMHAELYPVEAIRGKCRVKHRDLIGNGAPPELAVWKRKDDHFYYQQLYDRYIHRFYDVIPTWKVKNAPAAVLESLREKYSFIVAEPGISADLCDALRGCTVCHEWASSAESVRCDTCRKYFHMHCVSPPLQSKPAKGYSWSCAPCTRQHDALVEEHGVGGGGLNSDAPPPARAPRSQAAANRRTSRAHLFGDVPAPANDAALHTAMDREGLRCFQGWPYRYFGEHTSAMDVLDAHDSIYPRAVTRCGPKYQMPVPSWEEQQELPFDGAQRTDSEPQQDVASPSPSKSATRARRKSHSKKARRDATNAMEIDEESKPMPADTVYERGGDATVHCLYVPPAEPSVADGVEAYLQAVRAPRAHVPRADVSFMDRALELLCAHHFDTHAAAEQFAESKDADFGYFQLMPKEIESLGKAMHEHGAEMSALKRALPARTPGEIVRSMYAWQTYVPTYSPSHQLGERWRAHSNVHAGEHRTQTDAKSLRDVSPARSILSTDELDEIHEANPAAKMHCAFCNVGTEPFWYRGFIHWTGRVLCVYCGQFWRKYAAETASVFITDAKRKAAQEHGGEERGLGVLVPLHVKYTPRTAAPHATTPQSGWASPAPPPVPEIGKCVLCRRVDPKRRLRSCAQCGMAAHQGCIGITDADMDAKEWLCDVCRNERDPNVALLPHCVLCDEAASDRGHPMARGARAGDDDSKAGLLSALDVYKPTECNNWAHLVCAMWIPEVLFADAHTLQPVEGASNLPPWRYDSPCALCKQVRGAVVTCAEPSCRTRFHVACAFQAQPSCTLAFEIFPVKTSRRDSVQTLTFKSETGHMCAQIWCKEHRGVAKSNTTYDFFESDAKLGLTALQAYARTHKQVSNTSHRNSAVIESSHALLRRAKRFDAVLQACGGAGAYLRDGSLHAMTHGESSVKMNQMLSTDSPTQPPTCIQCHTDWSPLWWPVAGAADAVRCTRCHAAAPAPDAPAAPPLTST</sequence>
<dbReference type="Gene3D" id="3.30.40.10">
    <property type="entry name" value="Zinc/RING finger domain, C3HC4 (zinc finger)"/>
    <property type="match status" value="3"/>
</dbReference>
<feature type="region of interest" description="Disordered" evidence="5">
    <location>
        <begin position="352"/>
        <end position="404"/>
    </location>
</feature>
<dbReference type="InterPro" id="IPR036280">
    <property type="entry name" value="Multihaem_cyt_sf"/>
</dbReference>
<dbReference type="Pfam" id="PF00628">
    <property type="entry name" value="PHD"/>
    <property type="match status" value="2"/>
</dbReference>
<dbReference type="PANTHER" id="PTHR47672">
    <property type="entry name" value="E3 UBIQUITIN-PROTEIN LIGASE SNT2"/>
    <property type="match status" value="1"/>
</dbReference>
<dbReference type="InterPro" id="IPR034732">
    <property type="entry name" value="EPHD"/>
</dbReference>
<keyword evidence="10" id="KW-1185">Reference proteome</keyword>
<gene>
    <name evidence="9" type="primary">SNT2</name>
    <name evidence="9" type="ORF">MBRA1_000068</name>
</gene>
<dbReference type="InterPro" id="IPR013083">
    <property type="entry name" value="Znf_RING/FYVE/PHD"/>
</dbReference>
<dbReference type="PROSITE" id="PS50016">
    <property type="entry name" value="ZF_PHD_2"/>
    <property type="match status" value="1"/>
</dbReference>
<dbReference type="SUPFAM" id="SSF57903">
    <property type="entry name" value="FYVE/PHD zinc finger"/>
    <property type="match status" value="2"/>
</dbReference>
<evidence type="ECO:0000259" key="6">
    <source>
        <dbReference type="PROSITE" id="PS50016"/>
    </source>
</evidence>
<evidence type="ECO:0000313" key="9">
    <source>
        <dbReference type="EMBL" id="WFC93448.1"/>
    </source>
</evidence>
<dbReference type="GO" id="GO:0008270">
    <property type="term" value="F:zinc ion binding"/>
    <property type="evidence" value="ECO:0007669"/>
    <property type="project" value="UniProtKB-KW"/>
</dbReference>
<dbReference type="GO" id="GO:0048189">
    <property type="term" value="C:Lid2 complex"/>
    <property type="evidence" value="ECO:0007669"/>
    <property type="project" value="TreeGrafter"/>
</dbReference>
<dbReference type="GO" id="GO:0004842">
    <property type="term" value="F:ubiquitin-protein transferase activity"/>
    <property type="evidence" value="ECO:0007669"/>
    <property type="project" value="TreeGrafter"/>
</dbReference>
<dbReference type="GO" id="GO:0003682">
    <property type="term" value="F:chromatin binding"/>
    <property type="evidence" value="ECO:0007669"/>
    <property type="project" value="InterPro"/>
</dbReference>
<dbReference type="Gene3D" id="2.30.30.490">
    <property type="match status" value="1"/>
</dbReference>
<reference evidence="9" key="1">
    <citation type="submission" date="2023-03" db="EMBL/GenBank/DDBJ databases">
        <title>Mating type loci evolution in Malassezia.</title>
        <authorList>
            <person name="Coelho M.A."/>
        </authorList>
    </citation>
    <scope>NUCLEOTIDE SEQUENCE</scope>
    <source>
        <strain evidence="9">CBS 14135</strain>
    </source>
</reference>
<keyword evidence="2 4" id="KW-0863">Zinc-finger</keyword>
<feature type="domain" description="PHD-type" evidence="6">
    <location>
        <begin position="181"/>
        <end position="233"/>
    </location>
</feature>
<evidence type="ECO:0000256" key="2">
    <source>
        <dbReference type="ARBA" id="ARBA00022771"/>
    </source>
</evidence>
<dbReference type="InterPro" id="IPR011011">
    <property type="entry name" value="Znf_FYVE_PHD"/>
</dbReference>
<dbReference type="GO" id="GO:0036205">
    <property type="term" value="P:histone catabolic process"/>
    <property type="evidence" value="ECO:0007669"/>
    <property type="project" value="TreeGrafter"/>
</dbReference>
<keyword evidence="1" id="KW-0479">Metal-binding</keyword>
<feature type="domain" description="PHD-type" evidence="8">
    <location>
        <begin position="751"/>
        <end position="909"/>
    </location>
</feature>
<feature type="region of interest" description="Disordered" evidence="5">
    <location>
        <begin position="242"/>
        <end position="269"/>
    </location>
</feature>
<feature type="compositionally biased region" description="Low complexity" evidence="5">
    <location>
        <begin position="258"/>
        <end position="267"/>
    </location>
</feature>
<evidence type="ECO:0000313" key="10">
    <source>
        <dbReference type="Proteomes" id="UP001216638"/>
    </source>
</evidence>
<dbReference type="InterPro" id="IPR001025">
    <property type="entry name" value="BAH_dom"/>
</dbReference>
<proteinExistence type="predicted"/>
<feature type="domain" description="BAH" evidence="7">
    <location>
        <begin position="18"/>
        <end position="144"/>
    </location>
</feature>
<evidence type="ECO:0000259" key="8">
    <source>
        <dbReference type="PROSITE" id="PS51805"/>
    </source>
</evidence>
<evidence type="ECO:0000256" key="1">
    <source>
        <dbReference type="ARBA" id="ARBA00022723"/>
    </source>
</evidence>
<dbReference type="InterPro" id="IPR043151">
    <property type="entry name" value="BAH_sf"/>
</dbReference>
<dbReference type="Proteomes" id="UP001216638">
    <property type="component" value="Chromosome 1"/>
</dbReference>
<dbReference type="PROSITE" id="PS01359">
    <property type="entry name" value="ZF_PHD_1"/>
    <property type="match status" value="1"/>
</dbReference>
<evidence type="ECO:0000256" key="3">
    <source>
        <dbReference type="ARBA" id="ARBA00022833"/>
    </source>
</evidence>
<evidence type="ECO:0000256" key="5">
    <source>
        <dbReference type="SAM" id="MobiDB-lite"/>
    </source>
</evidence>
<dbReference type="SMART" id="SM00439">
    <property type="entry name" value="BAH"/>
    <property type="match status" value="1"/>
</dbReference>
<dbReference type="PROSITE" id="PS51038">
    <property type="entry name" value="BAH"/>
    <property type="match status" value="1"/>
</dbReference>
<evidence type="ECO:0000256" key="4">
    <source>
        <dbReference type="PROSITE-ProRule" id="PRU00146"/>
    </source>
</evidence>
<evidence type="ECO:0000259" key="7">
    <source>
        <dbReference type="PROSITE" id="PS51038"/>
    </source>
</evidence>
<protein>
    <submittedName>
        <fullName evidence="9">PHD type zinc finger protein with BAH domain-containing protein</fullName>
    </submittedName>
</protein>
<dbReference type="InterPro" id="IPR019786">
    <property type="entry name" value="Zinc_finger_PHD-type_CS"/>
</dbReference>
<dbReference type="EMBL" id="CP119951">
    <property type="protein sequence ID" value="WFC93448.1"/>
    <property type="molecule type" value="Genomic_DNA"/>
</dbReference>
<dbReference type="AlphaFoldDB" id="A0AAF0DPA0"/>
<dbReference type="Pfam" id="PF13832">
    <property type="entry name" value="zf-HC5HC2H_2"/>
    <property type="match status" value="1"/>
</dbReference>
<dbReference type="InterPro" id="IPR001965">
    <property type="entry name" value="Znf_PHD"/>
</dbReference>
<dbReference type="PROSITE" id="PS51805">
    <property type="entry name" value="EPHD"/>
    <property type="match status" value="1"/>
</dbReference>
<dbReference type="Pfam" id="PF01426">
    <property type="entry name" value="BAH"/>
    <property type="match status" value="1"/>
</dbReference>
<name>A0AAF0DPA0_9BASI</name>
<dbReference type="PANTHER" id="PTHR47672:SF1">
    <property type="entry name" value="E3 UBIQUITIN-PROTEIN LIGASE SNT2"/>
    <property type="match status" value="1"/>
</dbReference>
<organism evidence="9 10">
    <name type="scientific">Malassezia brasiliensis</name>
    <dbReference type="NCBI Taxonomy" id="1821822"/>
    <lineage>
        <taxon>Eukaryota</taxon>
        <taxon>Fungi</taxon>
        <taxon>Dikarya</taxon>
        <taxon>Basidiomycota</taxon>
        <taxon>Ustilaginomycotina</taxon>
        <taxon>Malasseziomycetes</taxon>
        <taxon>Malasseziales</taxon>
        <taxon>Malasseziaceae</taxon>
        <taxon>Malassezia</taxon>
    </lineage>
</organism>
<feature type="compositionally biased region" description="Basic residues" evidence="5">
    <location>
        <begin position="374"/>
        <end position="386"/>
    </location>
</feature>